<dbReference type="SUPFAM" id="SSF143011">
    <property type="entry name" value="RelE-like"/>
    <property type="match status" value="1"/>
</dbReference>
<dbReference type="Gene3D" id="3.30.2310.20">
    <property type="entry name" value="RelE-like"/>
    <property type="match status" value="1"/>
</dbReference>
<evidence type="ECO:0000313" key="3">
    <source>
        <dbReference type="EMBL" id="AJF06407.1"/>
    </source>
</evidence>
<protein>
    <submittedName>
        <fullName evidence="3">Plasmid stabilization protein</fullName>
    </submittedName>
</protein>
<organism evidence="3 4">
    <name type="scientific">Geoalkalibacter subterraneus</name>
    <dbReference type="NCBI Taxonomy" id="483547"/>
    <lineage>
        <taxon>Bacteria</taxon>
        <taxon>Pseudomonadati</taxon>
        <taxon>Thermodesulfobacteriota</taxon>
        <taxon>Desulfuromonadia</taxon>
        <taxon>Desulfuromonadales</taxon>
        <taxon>Geoalkalibacteraceae</taxon>
        <taxon>Geoalkalibacter</taxon>
    </lineage>
</organism>
<dbReference type="InterPro" id="IPR007712">
    <property type="entry name" value="RelE/ParE_toxin"/>
</dbReference>
<evidence type="ECO:0000313" key="4">
    <source>
        <dbReference type="Proteomes" id="UP000035036"/>
    </source>
</evidence>
<sequence length="108" mass="12842">MPFQVYLTQDAAHDLEDIYDYIFHLDVEGKADNVLDRIEKTFESLTENPLRGASPKELLDIGIQEYREVFFKPYRIVYRIIDDFVYVLLIVDGRRDMQTLLQRRLINA</sequence>
<reference evidence="3 4" key="1">
    <citation type="journal article" date="2015" name="Genome Announc.">
        <title>Genomes of Geoalkalibacter ferrihydriticus Z-0531T and Geoalkalibacter subterraneus Red1T, Two Haloalkaliphilic Metal-Reducing Deltaproteobacteria.</title>
        <authorList>
            <person name="Badalamenti J.P."/>
            <person name="Krajmalnik-Brown R."/>
            <person name="Torres C.I."/>
            <person name="Bond D.R."/>
        </authorList>
    </citation>
    <scope>NUCLEOTIDE SEQUENCE [LARGE SCALE GENOMIC DNA]</scope>
    <source>
        <strain evidence="3 4">Red1</strain>
    </source>
</reference>
<proteinExistence type="inferred from homology"/>
<name>A0A0B5FE25_9BACT</name>
<dbReference type="EMBL" id="CP010311">
    <property type="protein sequence ID" value="AJF06407.1"/>
    <property type="molecule type" value="Genomic_DNA"/>
</dbReference>
<dbReference type="OrthoDB" id="9798046at2"/>
<dbReference type="AlphaFoldDB" id="A0A0B5FE25"/>
<dbReference type="Pfam" id="PF05016">
    <property type="entry name" value="ParE_toxin"/>
    <property type="match status" value="1"/>
</dbReference>
<keyword evidence="2" id="KW-1277">Toxin-antitoxin system</keyword>
<dbReference type="RefSeq" id="WP_040200012.1">
    <property type="nucleotide sequence ID" value="NZ_CP010311.1"/>
</dbReference>
<dbReference type="KEGG" id="gsb:GSUB_07405"/>
<dbReference type="STRING" id="483547.GSUB_07405"/>
<dbReference type="Proteomes" id="UP000035036">
    <property type="component" value="Chromosome"/>
</dbReference>
<accession>A0A0B5FE25</accession>
<gene>
    <name evidence="3" type="ORF">GSUB_07405</name>
</gene>
<evidence type="ECO:0000256" key="1">
    <source>
        <dbReference type="ARBA" id="ARBA00006226"/>
    </source>
</evidence>
<comment type="similarity">
    <text evidence="1">Belongs to the RelE toxin family.</text>
</comment>
<dbReference type="PANTHER" id="PTHR33755">
    <property type="entry name" value="TOXIN PARE1-RELATED"/>
    <property type="match status" value="1"/>
</dbReference>
<evidence type="ECO:0000256" key="2">
    <source>
        <dbReference type="ARBA" id="ARBA00022649"/>
    </source>
</evidence>
<dbReference type="InterPro" id="IPR035093">
    <property type="entry name" value="RelE/ParE_toxin_dom_sf"/>
</dbReference>
<keyword evidence="4" id="KW-1185">Reference proteome</keyword>
<dbReference type="HOGENOM" id="CLU_147162_4_0_7"/>
<dbReference type="InterPro" id="IPR051803">
    <property type="entry name" value="TA_system_RelE-like_toxin"/>
</dbReference>